<evidence type="ECO:0000313" key="13">
    <source>
        <dbReference type="Proteomes" id="UP000606274"/>
    </source>
</evidence>
<dbReference type="GO" id="GO:0005576">
    <property type="term" value="C:extracellular region"/>
    <property type="evidence" value="ECO:0007669"/>
    <property type="project" value="UniProtKB-SubCell"/>
</dbReference>
<comment type="subcellular location">
    <subcellularLocation>
        <location evidence="2">Secreted</location>
    </subcellularLocation>
</comment>
<keyword evidence="5" id="KW-0964">Secreted</keyword>
<evidence type="ECO:0000256" key="1">
    <source>
        <dbReference type="ARBA" id="ARBA00002371"/>
    </source>
</evidence>
<comment type="similarity">
    <text evidence="3">Belongs to the SPP2 family.</text>
</comment>
<dbReference type="Gene3D" id="3.10.450.10">
    <property type="match status" value="1"/>
</dbReference>
<feature type="signal peptide" evidence="11">
    <location>
        <begin position="1"/>
        <end position="20"/>
    </location>
</feature>
<dbReference type="AlphaFoldDB" id="A0A8T0AE78"/>
<sequence length="191" mass="21464">MKMKCCILLLLFLQCLGGLGLPLFELSSKVDEALRMALDEINVRFARHHLYRVSKATVTKVVPLGSNTYDMMLKLSLRETECRKGSGMDPQGCAYNRGFFVSDAGCQIRTRLSERFTSVVSIQCSQAQSSSSESSEEFQVWTGWQYDPNRIARKDPVLSTVAPSFDAPPPIYPGRRGGINRQPDYFSNHLE</sequence>
<evidence type="ECO:0000256" key="11">
    <source>
        <dbReference type="SAM" id="SignalP"/>
    </source>
</evidence>
<dbReference type="InterPro" id="IPR010892">
    <property type="entry name" value="Spp-24"/>
</dbReference>
<reference evidence="12" key="1">
    <citation type="submission" date="2020-08" db="EMBL/GenBank/DDBJ databases">
        <title>Chromosome-level assembly of Southern catfish (Silurus meridionalis) provides insights into visual adaptation to the nocturnal and benthic lifestyles.</title>
        <authorList>
            <person name="Zhang Y."/>
            <person name="Wang D."/>
            <person name="Peng Z."/>
        </authorList>
    </citation>
    <scope>NUCLEOTIDE SEQUENCE</scope>
    <source>
        <strain evidence="12">SWU-2019-XX</strain>
        <tissue evidence="12">Muscle</tissue>
    </source>
</reference>
<protein>
    <recommendedName>
        <fullName evidence="4">Secreted phosphoprotein 24</fullName>
    </recommendedName>
    <alternativeName>
        <fullName evidence="9">Secreted phosphoprotein 2</fullName>
    </alternativeName>
</protein>
<keyword evidence="8" id="KW-1015">Disulfide bond</keyword>
<dbReference type="SUPFAM" id="SSF54403">
    <property type="entry name" value="Cystatin/monellin"/>
    <property type="match status" value="1"/>
</dbReference>
<dbReference type="OrthoDB" id="9944258at2759"/>
<evidence type="ECO:0000256" key="6">
    <source>
        <dbReference type="ARBA" id="ARBA00022553"/>
    </source>
</evidence>
<keyword evidence="6" id="KW-0597">Phosphoprotein</keyword>
<feature type="chain" id="PRO_5035893768" description="Secreted phosphoprotein 24" evidence="11">
    <location>
        <begin position="21"/>
        <end position="191"/>
    </location>
</feature>
<dbReference type="InterPro" id="IPR046350">
    <property type="entry name" value="Cystatin_sf"/>
</dbReference>
<organism evidence="12 13">
    <name type="scientific">Silurus meridionalis</name>
    <name type="common">Southern catfish</name>
    <name type="synonym">Silurus soldatovi meridionalis</name>
    <dbReference type="NCBI Taxonomy" id="175797"/>
    <lineage>
        <taxon>Eukaryota</taxon>
        <taxon>Metazoa</taxon>
        <taxon>Chordata</taxon>
        <taxon>Craniata</taxon>
        <taxon>Vertebrata</taxon>
        <taxon>Euteleostomi</taxon>
        <taxon>Actinopterygii</taxon>
        <taxon>Neopterygii</taxon>
        <taxon>Teleostei</taxon>
        <taxon>Ostariophysi</taxon>
        <taxon>Siluriformes</taxon>
        <taxon>Siluridae</taxon>
        <taxon>Silurus</taxon>
    </lineage>
</organism>
<evidence type="ECO:0000256" key="10">
    <source>
        <dbReference type="SAM" id="MobiDB-lite"/>
    </source>
</evidence>
<evidence type="ECO:0000256" key="4">
    <source>
        <dbReference type="ARBA" id="ARBA00020365"/>
    </source>
</evidence>
<dbReference type="PANTHER" id="PTHR15444:SF4">
    <property type="entry name" value="SECRETED PHOSPHOPROTEIN 24"/>
    <property type="match status" value="1"/>
</dbReference>
<comment type="caution">
    <text evidence="12">The sequence shown here is derived from an EMBL/GenBank/DDBJ whole genome shotgun (WGS) entry which is preliminary data.</text>
</comment>
<evidence type="ECO:0000256" key="9">
    <source>
        <dbReference type="ARBA" id="ARBA00029627"/>
    </source>
</evidence>
<evidence type="ECO:0000256" key="8">
    <source>
        <dbReference type="ARBA" id="ARBA00023157"/>
    </source>
</evidence>
<dbReference type="EMBL" id="JABFDY010000024">
    <property type="protein sequence ID" value="KAF7689478.1"/>
    <property type="molecule type" value="Genomic_DNA"/>
</dbReference>
<dbReference type="Proteomes" id="UP000606274">
    <property type="component" value="Unassembled WGS sequence"/>
</dbReference>
<keyword evidence="13" id="KW-1185">Reference proteome</keyword>
<evidence type="ECO:0000256" key="7">
    <source>
        <dbReference type="ARBA" id="ARBA00022729"/>
    </source>
</evidence>
<comment type="function">
    <text evidence="1">Could coordinate an aspect of bone turnover.</text>
</comment>
<dbReference type="Pfam" id="PF07448">
    <property type="entry name" value="Spp-24"/>
    <property type="match status" value="1"/>
</dbReference>
<proteinExistence type="inferred from homology"/>
<evidence type="ECO:0000256" key="2">
    <source>
        <dbReference type="ARBA" id="ARBA00004613"/>
    </source>
</evidence>
<dbReference type="GO" id="GO:0046849">
    <property type="term" value="P:bone remodeling"/>
    <property type="evidence" value="ECO:0007669"/>
    <property type="project" value="InterPro"/>
</dbReference>
<name>A0A8T0AE78_SILME</name>
<feature type="region of interest" description="Disordered" evidence="10">
    <location>
        <begin position="169"/>
        <end position="191"/>
    </location>
</feature>
<evidence type="ECO:0000256" key="3">
    <source>
        <dbReference type="ARBA" id="ARBA00008576"/>
    </source>
</evidence>
<evidence type="ECO:0000256" key="5">
    <source>
        <dbReference type="ARBA" id="ARBA00022525"/>
    </source>
</evidence>
<evidence type="ECO:0000313" key="12">
    <source>
        <dbReference type="EMBL" id="KAF7689478.1"/>
    </source>
</evidence>
<accession>A0A8T0AE78</accession>
<gene>
    <name evidence="12" type="ORF">HF521_012831</name>
</gene>
<keyword evidence="7 11" id="KW-0732">Signal</keyword>
<dbReference type="PANTHER" id="PTHR15444">
    <property type="entry name" value="SECRETED PHOSPHOPROTEIN 24"/>
    <property type="match status" value="1"/>
</dbReference>